<dbReference type="AlphaFoldDB" id="A0AB37Z6G8"/>
<accession>A0AB37Z6G8</accession>
<dbReference type="EMBL" id="FMTL01000001">
    <property type="protein sequence ID" value="SCW51341.1"/>
    <property type="molecule type" value="Genomic_DNA"/>
</dbReference>
<keyword evidence="3" id="KW-1185">Reference proteome</keyword>
<evidence type="ECO:0000256" key="1">
    <source>
        <dbReference type="ARBA" id="ARBA00023172"/>
    </source>
</evidence>
<protein>
    <recommendedName>
        <fullName evidence="4">Phage integrase family protein</fullName>
    </recommendedName>
</protein>
<dbReference type="InterPro" id="IPR013762">
    <property type="entry name" value="Integrase-like_cat_sf"/>
</dbReference>
<dbReference type="InterPro" id="IPR011010">
    <property type="entry name" value="DNA_brk_join_enz"/>
</dbReference>
<dbReference type="GO" id="GO:0015074">
    <property type="term" value="P:DNA integration"/>
    <property type="evidence" value="ECO:0007669"/>
    <property type="project" value="InterPro"/>
</dbReference>
<dbReference type="GO" id="GO:0003677">
    <property type="term" value="F:DNA binding"/>
    <property type="evidence" value="ECO:0007669"/>
    <property type="project" value="InterPro"/>
</dbReference>
<sequence length="534" mass="61223">MKELQIQRVLSGNDEHSYFLPGGTFVKSRLGYDIELFDEYGGFRSAIKLPDDTGEFVYLTSQYLNLLDFELREIARSYLRYILERYHASTVRIKYKFLDLFAREMSKGVHINDFLESLSVLENKEKAAYISACKEFLKFLLLCGYEDLSLEVYEDFHKLRNYSGKENAYLALFVMDDARGPFTREEVSVLSGQVNNQALPLEFRLVLDLCLCFGLRPIQISLLKRKDFIKDSKSGLYYLNVPRVKQDSRNRRVQFSSRILTERTASLIQSYIDSAKNPDGIDPAELPLLINSKSIDLERDGNSLGSHYWEDAERLSSDYFSDESKRAILYQKSSGKINYILWGNEHRLPLSPRTGKKFSLCAYRFRYTVGTQAVMSGCSPEELADLLDHNDTNSIKHYFRFTHEMWEILENATLSRIEQKQFTAAWMREGDLVNNIYSHVCEPRNFNVIGKCASQSICFEEPAVSCYSCDRFCPNKDVVAHESALEGLVERKDRLLTVSTANVVSVIDQAIAGCRAAIAYSEGQDVVLINVKEV</sequence>
<evidence type="ECO:0008006" key="4">
    <source>
        <dbReference type="Google" id="ProtNLM"/>
    </source>
</evidence>
<evidence type="ECO:0000313" key="3">
    <source>
        <dbReference type="Proteomes" id="UP000242418"/>
    </source>
</evidence>
<dbReference type="SUPFAM" id="SSF56349">
    <property type="entry name" value="DNA breaking-rejoining enzymes"/>
    <property type="match status" value="1"/>
</dbReference>
<dbReference type="Proteomes" id="UP000242418">
    <property type="component" value="Unassembled WGS sequence"/>
</dbReference>
<dbReference type="Gene3D" id="1.10.443.10">
    <property type="entry name" value="Intergrase catalytic core"/>
    <property type="match status" value="1"/>
</dbReference>
<evidence type="ECO:0000313" key="2">
    <source>
        <dbReference type="EMBL" id="SCW51341.1"/>
    </source>
</evidence>
<keyword evidence="1" id="KW-0233">DNA recombination</keyword>
<dbReference type="GO" id="GO:0006310">
    <property type="term" value="P:DNA recombination"/>
    <property type="evidence" value="ECO:0007669"/>
    <property type="project" value="UniProtKB-KW"/>
</dbReference>
<organism evidence="2 3">
    <name type="scientific">Pseudomonas peli</name>
    <dbReference type="NCBI Taxonomy" id="592361"/>
    <lineage>
        <taxon>Bacteria</taxon>
        <taxon>Pseudomonadati</taxon>
        <taxon>Pseudomonadota</taxon>
        <taxon>Gammaproteobacteria</taxon>
        <taxon>Pseudomonadales</taxon>
        <taxon>Pseudomonadaceae</taxon>
        <taxon>Pseudomonas</taxon>
    </lineage>
</organism>
<gene>
    <name evidence="2" type="ORF">SAMN05216370_1798</name>
</gene>
<dbReference type="RefSeq" id="WP_143003808.1">
    <property type="nucleotide sequence ID" value="NZ_FMTL01000001.1"/>
</dbReference>
<name>A0AB37Z6G8_9PSED</name>
<reference evidence="2 3" key="1">
    <citation type="submission" date="2016-10" db="EMBL/GenBank/DDBJ databases">
        <authorList>
            <person name="Varghese N."/>
            <person name="Submissions S."/>
        </authorList>
    </citation>
    <scope>NUCLEOTIDE SEQUENCE [LARGE SCALE GENOMIC DNA]</scope>
    <source>
        <strain evidence="2 3">DSM 17833</strain>
    </source>
</reference>
<comment type="caution">
    <text evidence="2">The sequence shown here is derived from an EMBL/GenBank/DDBJ whole genome shotgun (WGS) entry which is preliminary data.</text>
</comment>
<proteinExistence type="predicted"/>